<dbReference type="EMBL" id="VUJU01000541">
    <property type="protein sequence ID" value="KAF0769744.1"/>
    <property type="molecule type" value="Genomic_DNA"/>
</dbReference>
<dbReference type="Proteomes" id="UP000478052">
    <property type="component" value="Unassembled WGS sequence"/>
</dbReference>
<evidence type="ECO:0000313" key="1">
    <source>
        <dbReference type="EMBL" id="KAF0769744.1"/>
    </source>
</evidence>
<protein>
    <submittedName>
        <fullName evidence="1">Uncharacterized protein</fullName>
    </submittedName>
</protein>
<organism evidence="1 2">
    <name type="scientific">Aphis craccivora</name>
    <name type="common">Cowpea aphid</name>
    <dbReference type="NCBI Taxonomy" id="307492"/>
    <lineage>
        <taxon>Eukaryota</taxon>
        <taxon>Metazoa</taxon>
        <taxon>Ecdysozoa</taxon>
        <taxon>Arthropoda</taxon>
        <taxon>Hexapoda</taxon>
        <taxon>Insecta</taxon>
        <taxon>Pterygota</taxon>
        <taxon>Neoptera</taxon>
        <taxon>Paraneoptera</taxon>
        <taxon>Hemiptera</taxon>
        <taxon>Sternorrhyncha</taxon>
        <taxon>Aphidomorpha</taxon>
        <taxon>Aphidoidea</taxon>
        <taxon>Aphididae</taxon>
        <taxon>Aphidini</taxon>
        <taxon>Aphis</taxon>
        <taxon>Aphis</taxon>
    </lineage>
</organism>
<sequence length="146" mass="17351">MLLVPKFNGQFFPYLYNAIYCKVLNSILLLKYLKYVYVCGTLYKRRQTSPKANFHEISTVSNLFGDFNSCRCAFERKDYVRWTKRVVVYMVGVHCGWCDRFIKSLALCLVIRYYYVKIIISSDIYRYSEKSILKEIILVKTNTLKI</sequence>
<proteinExistence type="predicted"/>
<name>A0A6G0ZGC5_APHCR</name>
<accession>A0A6G0ZGC5</accession>
<gene>
    <name evidence="1" type="ORF">FWK35_00010671</name>
</gene>
<comment type="caution">
    <text evidence="1">The sequence shown here is derived from an EMBL/GenBank/DDBJ whole genome shotgun (WGS) entry which is preliminary data.</text>
</comment>
<reference evidence="1 2" key="1">
    <citation type="submission" date="2019-08" db="EMBL/GenBank/DDBJ databases">
        <title>Whole genome of Aphis craccivora.</title>
        <authorList>
            <person name="Voronova N.V."/>
            <person name="Shulinski R.S."/>
            <person name="Bandarenka Y.V."/>
            <person name="Zhorov D.G."/>
            <person name="Warner D."/>
        </authorList>
    </citation>
    <scope>NUCLEOTIDE SEQUENCE [LARGE SCALE GENOMIC DNA]</scope>
    <source>
        <strain evidence="1">180601</strain>
        <tissue evidence="1">Whole Body</tissue>
    </source>
</reference>
<evidence type="ECO:0000313" key="2">
    <source>
        <dbReference type="Proteomes" id="UP000478052"/>
    </source>
</evidence>
<dbReference type="AlphaFoldDB" id="A0A6G0ZGC5"/>
<keyword evidence="2" id="KW-1185">Reference proteome</keyword>